<organism evidence="2 3">
    <name type="scientific">Rotaria magnacalcarata</name>
    <dbReference type="NCBI Taxonomy" id="392030"/>
    <lineage>
        <taxon>Eukaryota</taxon>
        <taxon>Metazoa</taxon>
        <taxon>Spiralia</taxon>
        <taxon>Gnathifera</taxon>
        <taxon>Rotifera</taxon>
        <taxon>Eurotatoria</taxon>
        <taxon>Bdelloidea</taxon>
        <taxon>Philodinida</taxon>
        <taxon>Philodinidae</taxon>
        <taxon>Rotaria</taxon>
    </lineage>
</organism>
<dbReference type="Proteomes" id="UP000681720">
    <property type="component" value="Unassembled WGS sequence"/>
</dbReference>
<evidence type="ECO:0000313" key="3">
    <source>
        <dbReference type="Proteomes" id="UP000681720"/>
    </source>
</evidence>
<reference evidence="2" key="1">
    <citation type="submission" date="2021-02" db="EMBL/GenBank/DDBJ databases">
        <authorList>
            <person name="Nowell W R."/>
        </authorList>
    </citation>
    <scope>NUCLEOTIDE SEQUENCE</scope>
</reference>
<accession>A0A8S2NHP5</accession>
<comment type="caution">
    <text evidence="2">The sequence shown here is derived from an EMBL/GenBank/DDBJ whole genome shotgun (WGS) entry which is preliminary data.</text>
</comment>
<evidence type="ECO:0000313" key="2">
    <source>
        <dbReference type="EMBL" id="CAF4001632.1"/>
    </source>
</evidence>
<proteinExistence type="predicted"/>
<evidence type="ECO:0000256" key="1">
    <source>
        <dbReference type="SAM" id="MobiDB-lite"/>
    </source>
</evidence>
<sequence>MNDDKNNDDTLSTNASLEQHENLHEVSITKQQLSNGCEYTKVANNNTSSGRRKLILHFDNRNTLQVANSVSATTIEQGLS</sequence>
<dbReference type="AlphaFoldDB" id="A0A8S2NHP5"/>
<protein>
    <submittedName>
        <fullName evidence="2">Uncharacterized protein</fullName>
    </submittedName>
</protein>
<name>A0A8S2NHP5_9BILA</name>
<dbReference type="EMBL" id="CAJOBJ010004473">
    <property type="protein sequence ID" value="CAF4001632.1"/>
    <property type="molecule type" value="Genomic_DNA"/>
</dbReference>
<gene>
    <name evidence="2" type="ORF">GIL414_LOCUS11791</name>
</gene>
<feature type="region of interest" description="Disordered" evidence="1">
    <location>
        <begin position="1"/>
        <end position="21"/>
    </location>
</feature>